<accession>A0ABS4RA52</accession>
<evidence type="ECO:0000256" key="4">
    <source>
        <dbReference type="ARBA" id="ARBA00022723"/>
    </source>
</evidence>
<evidence type="ECO:0000256" key="2">
    <source>
        <dbReference type="ARBA" id="ARBA00003532"/>
    </source>
</evidence>
<dbReference type="InterPro" id="IPR050157">
    <property type="entry name" value="PSI_iron-sulfur_center"/>
</dbReference>
<reference evidence="8 9" key="1">
    <citation type="submission" date="2021-03" db="EMBL/GenBank/DDBJ databases">
        <title>Genomic Encyclopedia of Type Strains, Phase IV (KMG-IV): sequencing the most valuable type-strain genomes for metagenomic binning, comparative biology and taxonomic classification.</title>
        <authorList>
            <person name="Goeker M."/>
        </authorList>
    </citation>
    <scope>NUCLEOTIDE SEQUENCE [LARGE SCALE GENOMIC DNA]</scope>
    <source>
        <strain evidence="8 9">DSM 26675</strain>
    </source>
</reference>
<dbReference type="RefSeq" id="WP_066394361.1">
    <property type="nucleotide sequence ID" value="NZ_JAGIKZ010000001.1"/>
</dbReference>
<keyword evidence="5" id="KW-0408">Iron</keyword>
<feature type="domain" description="4Fe-4S ferredoxin-type" evidence="7">
    <location>
        <begin position="80"/>
        <end position="111"/>
    </location>
</feature>
<comment type="caution">
    <text evidence="8">The sequence shown here is derived from an EMBL/GenBank/DDBJ whole genome shotgun (WGS) entry which is preliminary data.</text>
</comment>
<protein>
    <submittedName>
        <fullName evidence="8">Ferredoxin-type protein NapF</fullName>
    </submittedName>
</protein>
<dbReference type="PANTHER" id="PTHR24960:SF79">
    <property type="entry name" value="PHOTOSYSTEM I IRON-SULFUR CENTER"/>
    <property type="match status" value="1"/>
</dbReference>
<feature type="domain" description="4Fe-4S ferredoxin-type" evidence="7">
    <location>
        <begin position="153"/>
        <end position="172"/>
    </location>
</feature>
<keyword evidence="9" id="KW-1185">Reference proteome</keyword>
<comment type="function">
    <text evidence="2">Ferredoxins are iron-sulfur proteins that transfer electrons in a wide variety of metabolic reactions.</text>
</comment>
<dbReference type="EMBL" id="JAGIKZ010000001">
    <property type="protein sequence ID" value="MBP2239773.1"/>
    <property type="molecule type" value="Genomic_DNA"/>
</dbReference>
<evidence type="ECO:0000256" key="3">
    <source>
        <dbReference type="ARBA" id="ARBA00022485"/>
    </source>
</evidence>
<proteinExistence type="predicted"/>
<evidence type="ECO:0000313" key="9">
    <source>
        <dbReference type="Proteomes" id="UP001519293"/>
    </source>
</evidence>
<dbReference type="PROSITE" id="PS51379">
    <property type="entry name" value="4FE4S_FER_2"/>
    <property type="match status" value="3"/>
</dbReference>
<sequence>MNDRVNRRQFLSINWEATVGFLGNFIGTQLEQERDFFRPPGARSELDFLTSCNRCGKCKESCPESIISLFTLTDGAKLVNTPYLNPNENPCTFCNKCIEVCPTDALSLSGRLEIPAIGRAVIHPTSCLAFQEVMCDYCVRSCPEEGALTLINGKPMIQNEACTGCGLCVASCIAEQKGILIQSI</sequence>
<keyword evidence="4" id="KW-0479">Metal-binding</keyword>
<evidence type="ECO:0000256" key="1">
    <source>
        <dbReference type="ARBA" id="ARBA00001966"/>
    </source>
</evidence>
<organism evidence="8 9">
    <name type="scientific">Cytobacillus eiseniae</name>
    <dbReference type="NCBI Taxonomy" id="762947"/>
    <lineage>
        <taxon>Bacteria</taxon>
        <taxon>Bacillati</taxon>
        <taxon>Bacillota</taxon>
        <taxon>Bacilli</taxon>
        <taxon>Bacillales</taxon>
        <taxon>Bacillaceae</taxon>
        <taxon>Cytobacillus</taxon>
    </lineage>
</organism>
<dbReference type="Proteomes" id="UP001519293">
    <property type="component" value="Unassembled WGS sequence"/>
</dbReference>
<dbReference type="CDD" id="cd16373">
    <property type="entry name" value="DMSOR_beta_like"/>
    <property type="match status" value="1"/>
</dbReference>
<dbReference type="Pfam" id="PF13237">
    <property type="entry name" value="Fer4_10"/>
    <property type="match status" value="1"/>
</dbReference>
<evidence type="ECO:0000256" key="6">
    <source>
        <dbReference type="ARBA" id="ARBA00023014"/>
    </source>
</evidence>
<evidence type="ECO:0000313" key="8">
    <source>
        <dbReference type="EMBL" id="MBP2239773.1"/>
    </source>
</evidence>
<evidence type="ECO:0000256" key="5">
    <source>
        <dbReference type="ARBA" id="ARBA00023004"/>
    </source>
</evidence>
<keyword evidence="3" id="KW-0004">4Fe-4S</keyword>
<dbReference type="Gene3D" id="3.30.70.20">
    <property type="match status" value="2"/>
</dbReference>
<name>A0ABS4RA52_9BACI</name>
<dbReference type="SUPFAM" id="SSF54862">
    <property type="entry name" value="4Fe-4S ferredoxins"/>
    <property type="match status" value="1"/>
</dbReference>
<keyword evidence="6" id="KW-0411">Iron-sulfur</keyword>
<comment type="cofactor">
    <cofactor evidence="1">
        <name>[4Fe-4S] cluster</name>
        <dbReference type="ChEBI" id="CHEBI:49883"/>
    </cofactor>
</comment>
<dbReference type="InterPro" id="IPR017896">
    <property type="entry name" value="4Fe4S_Fe-S-bd"/>
</dbReference>
<dbReference type="PROSITE" id="PS00198">
    <property type="entry name" value="4FE4S_FER_1"/>
    <property type="match status" value="1"/>
</dbReference>
<evidence type="ECO:0000259" key="7">
    <source>
        <dbReference type="PROSITE" id="PS51379"/>
    </source>
</evidence>
<dbReference type="InterPro" id="IPR017900">
    <property type="entry name" value="4Fe4S_Fe_S_CS"/>
</dbReference>
<dbReference type="PANTHER" id="PTHR24960">
    <property type="entry name" value="PHOTOSYSTEM I IRON-SULFUR CENTER-RELATED"/>
    <property type="match status" value="1"/>
</dbReference>
<feature type="domain" description="4Fe-4S ferredoxin-type" evidence="7">
    <location>
        <begin position="42"/>
        <end position="72"/>
    </location>
</feature>
<dbReference type="Pfam" id="PF12838">
    <property type="entry name" value="Fer4_7"/>
    <property type="match status" value="1"/>
</dbReference>
<gene>
    <name evidence="8" type="ORF">J2Z40_000326</name>
</gene>